<gene>
    <name evidence="1" type="ORF">GOP47_0013880</name>
</gene>
<keyword evidence="2" id="KW-1185">Reference proteome</keyword>
<name>A0A9D4UPD0_ADICA</name>
<evidence type="ECO:0000313" key="2">
    <source>
        <dbReference type="Proteomes" id="UP000886520"/>
    </source>
</evidence>
<dbReference type="EMBL" id="JABFUD020000013">
    <property type="protein sequence ID" value="KAI5071629.1"/>
    <property type="molecule type" value="Genomic_DNA"/>
</dbReference>
<organism evidence="1 2">
    <name type="scientific">Adiantum capillus-veneris</name>
    <name type="common">Maidenhair fern</name>
    <dbReference type="NCBI Taxonomy" id="13818"/>
    <lineage>
        <taxon>Eukaryota</taxon>
        <taxon>Viridiplantae</taxon>
        <taxon>Streptophyta</taxon>
        <taxon>Embryophyta</taxon>
        <taxon>Tracheophyta</taxon>
        <taxon>Polypodiopsida</taxon>
        <taxon>Polypodiidae</taxon>
        <taxon>Polypodiales</taxon>
        <taxon>Pteridineae</taxon>
        <taxon>Pteridaceae</taxon>
        <taxon>Vittarioideae</taxon>
        <taxon>Adiantum</taxon>
    </lineage>
</organism>
<sequence length="302" mass="33119">MPNPSADGSYSTGTSRMVGDAGMPAMSKLAWGTCGKESCGDAWKGWSDSPRSGGMSSELPEVMGVILIRTDIDVQETAGQDWGHDLTVMHSDRTSVGVMEIRRRMFSKRSCGLFAGPKLCGADPQRSVAIRIQLGWKKQALSGTNLYGTEEDTNSQFSTMVPSARDPLARDARTLVECNWSLQAWSDGPDMMLVEGWMPTLLRCPTRQRATLLLAQMALTTVVRVRESSEIRERNRVWAEFFLENVLMLNGCSTEVGMERWGSQTRLTRDADGRETVCCTLSGGTVVLIEMGADRSCGSWPG</sequence>
<proteinExistence type="predicted"/>
<dbReference type="Proteomes" id="UP000886520">
    <property type="component" value="Chromosome 13"/>
</dbReference>
<reference evidence="1" key="1">
    <citation type="submission" date="2021-01" db="EMBL/GenBank/DDBJ databases">
        <title>Adiantum capillus-veneris genome.</title>
        <authorList>
            <person name="Fang Y."/>
            <person name="Liao Q."/>
        </authorList>
    </citation>
    <scope>NUCLEOTIDE SEQUENCE</scope>
    <source>
        <strain evidence="1">H3</strain>
        <tissue evidence="1">Leaf</tissue>
    </source>
</reference>
<dbReference type="AlphaFoldDB" id="A0A9D4UPD0"/>
<protein>
    <submittedName>
        <fullName evidence="1">Uncharacterized protein</fullName>
    </submittedName>
</protein>
<evidence type="ECO:0000313" key="1">
    <source>
        <dbReference type="EMBL" id="KAI5071629.1"/>
    </source>
</evidence>
<comment type="caution">
    <text evidence="1">The sequence shown here is derived from an EMBL/GenBank/DDBJ whole genome shotgun (WGS) entry which is preliminary data.</text>
</comment>
<accession>A0A9D4UPD0</accession>